<dbReference type="InterPro" id="IPR010985">
    <property type="entry name" value="Ribbon_hlx_hlx"/>
</dbReference>
<dbReference type="OrthoDB" id="50416at2157"/>
<dbReference type="STRING" id="693661.Arcve_0389"/>
<proteinExistence type="predicted"/>
<sequence>MDVKKDTIRISISLDSKTKELLDALAKKEENKTVSEIVRSAITTYFELNNGKNELNAEKLRIYRELVNDEENILVDIELWAAIMDELSKRDYSELLERIKKIGFNQGVQNKIMGLKDIYESLKYFEAKNWFNVKANGNSYVVILPTRSEQKLVKVFLENMFKAQSMPVEILDGLRKLTIVKKDDKKTDT</sequence>
<dbReference type="GO" id="GO:0003677">
    <property type="term" value="F:DNA binding"/>
    <property type="evidence" value="ECO:0007669"/>
    <property type="project" value="UniProtKB-KW"/>
</dbReference>
<dbReference type="GeneID" id="10393484"/>
<protein>
    <submittedName>
        <fullName evidence="2">CopG-like domain-containing protein DNA-binding protein</fullName>
    </submittedName>
</protein>
<dbReference type="Proteomes" id="UP000008136">
    <property type="component" value="Chromosome"/>
</dbReference>
<dbReference type="Pfam" id="PF01402">
    <property type="entry name" value="RHH_1"/>
    <property type="match status" value="1"/>
</dbReference>
<keyword evidence="3" id="KW-1185">Reference proteome</keyword>
<dbReference type="KEGG" id="ave:Arcve_0389"/>
<name>F2KPJ1_ARCVS</name>
<reference evidence="2 3" key="1">
    <citation type="submission" date="2011-03" db="EMBL/GenBank/DDBJ databases">
        <title>The complete genome of Archaeoglobus veneficus SNP6.</title>
        <authorList>
            <consortium name="US DOE Joint Genome Institute (JGI-PGF)"/>
            <person name="Lucas S."/>
            <person name="Copeland A."/>
            <person name="Lapidus A."/>
            <person name="Bruce D."/>
            <person name="Goodwin L."/>
            <person name="Pitluck S."/>
            <person name="Kyrpides N."/>
            <person name="Mavromatis K."/>
            <person name="Pagani I."/>
            <person name="Ivanova N."/>
            <person name="Mikhailova N."/>
            <person name="Lu M."/>
            <person name="Detter J.C."/>
            <person name="Tapia R."/>
            <person name="Han C."/>
            <person name="Land M."/>
            <person name="Hauser L."/>
            <person name="Markowitz V."/>
            <person name="Cheng J.-F."/>
            <person name="Hugenholtz P."/>
            <person name="Woyke T."/>
            <person name="Wu D."/>
            <person name="Spring S."/>
            <person name="Brambilla E."/>
            <person name="Klenk H.-P."/>
            <person name="Eisen J.A."/>
        </authorList>
    </citation>
    <scope>NUCLEOTIDE SEQUENCE [LARGE SCALE GENOMIC DNA]</scope>
    <source>
        <strain>SNP6</strain>
    </source>
</reference>
<evidence type="ECO:0000313" key="3">
    <source>
        <dbReference type="Proteomes" id="UP000008136"/>
    </source>
</evidence>
<evidence type="ECO:0000313" key="2">
    <source>
        <dbReference type="EMBL" id="AEA46422.1"/>
    </source>
</evidence>
<dbReference type="EMBL" id="CP002588">
    <property type="protein sequence ID" value="AEA46422.1"/>
    <property type="molecule type" value="Genomic_DNA"/>
</dbReference>
<dbReference type="eggNOG" id="arCOG04451">
    <property type="taxonomic scope" value="Archaea"/>
</dbReference>
<dbReference type="GO" id="GO:0006355">
    <property type="term" value="P:regulation of DNA-templated transcription"/>
    <property type="evidence" value="ECO:0007669"/>
    <property type="project" value="InterPro"/>
</dbReference>
<dbReference type="RefSeq" id="WP_013683096.1">
    <property type="nucleotide sequence ID" value="NC_015320.1"/>
</dbReference>
<feature type="domain" description="Ribbon-helix-helix protein CopG" evidence="1">
    <location>
        <begin position="9"/>
        <end position="46"/>
    </location>
</feature>
<dbReference type="SUPFAM" id="SSF47598">
    <property type="entry name" value="Ribbon-helix-helix"/>
    <property type="match status" value="1"/>
</dbReference>
<keyword evidence="2" id="KW-0238">DNA-binding</keyword>
<dbReference type="HOGENOM" id="CLU_104048_0_0_2"/>
<dbReference type="CDD" id="cd22235">
    <property type="entry name" value="RHH_CopG_archaea"/>
    <property type="match status" value="1"/>
</dbReference>
<dbReference type="AlphaFoldDB" id="F2KPJ1"/>
<gene>
    <name evidence="2" type="ordered locus">Arcve_0389</name>
</gene>
<evidence type="ECO:0000259" key="1">
    <source>
        <dbReference type="Pfam" id="PF01402"/>
    </source>
</evidence>
<organism evidence="2 3">
    <name type="scientific">Archaeoglobus veneficus (strain DSM 11195 / SNP6)</name>
    <dbReference type="NCBI Taxonomy" id="693661"/>
    <lineage>
        <taxon>Archaea</taxon>
        <taxon>Methanobacteriati</taxon>
        <taxon>Methanobacteriota</taxon>
        <taxon>Archaeoglobi</taxon>
        <taxon>Archaeoglobales</taxon>
        <taxon>Archaeoglobaceae</taxon>
        <taxon>Archaeoglobus</taxon>
    </lineage>
</organism>
<dbReference type="InterPro" id="IPR002145">
    <property type="entry name" value="CopG"/>
</dbReference>
<accession>F2KPJ1</accession>